<gene>
    <name evidence="3" type="ORF">SELMODRAFT_410480</name>
</gene>
<dbReference type="InterPro" id="IPR051376">
    <property type="entry name" value="CWC25_splicing_factor"/>
</dbReference>
<name>D8REW1_SELML</name>
<protein>
    <recommendedName>
        <fullName evidence="5">CBF1-interacting co-repressor CIR N-terminal domain-containing protein</fullName>
    </recommendedName>
</protein>
<dbReference type="InParanoid" id="D8REW1"/>
<dbReference type="STRING" id="88036.D8REW1"/>
<accession>D8REW1</accession>
<feature type="compositionally biased region" description="Basic and acidic residues" evidence="2">
    <location>
        <begin position="207"/>
        <end position="254"/>
    </location>
</feature>
<evidence type="ECO:0000313" key="4">
    <source>
        <dbReference type="Proteomes" id="UP000001514"/>
    </source>
</evidence>
<proteinExistence type="inferred from homology"/>
<keyword evidence="4" id="KW-1185">Reference proteome</keyword>
<comment type="similarity">
    <text evidence="1">Belongs to the CWC25 family.</text>
</comment>
<evidence type="ECO:0000256" key="2">
    <source>
        <dbReference type="SAM" id="MobiDB-lite"/>
    </source>
</evidence>
<feature type="compositionally biased region" description="Basic and acidic residues" evidence="2">
    <location>
        <begin position="362"/>
        <end position="374"/>
    </location>
</feature>
<dbReference type="GO" id="GO:0005684">
    <property type="term" value="C:U2-type spliceosomal complex"/>
    <property type="evidence" value="ECO:0000318"/>
    <property type="project" value="GO_Central"/>
</dbReference>
<feature type="compositionally biased region" description="Basic and acidic residues" evidence="2">
    <location>
        <begin position="320"/>
        <end position="337"/>
    </location>
</feature>
<reference evidence="3 4" key="1">
    <citation type="journal article" date="2011" name="Science">
        <title>The Selaginella genome identifies genetic changes associated with the evolution of vascular plants.</title>
        <authorList>
            <person name="Banks J.A."/>
            <person name="Nishiyama T."/>
            <person name="Hasebe M."/>
            <person name="Bowman J.L."/>
            <person name="Gribskov M."/>
            <person name="dePamphilis C."/>
            <person name="Albert V.A."/>
            <person name="Aono N."/>
            <person name="Aoyama T."/>
            <person name="Ambrose B.A."/>
            <person name="Ashton N.W."/>
            <person name="Axtell M.J."/>
            <person name="Barker E."/>
            <person name="Barker M.S."/>
            <person name="Bennetzen J.L."/>
            <person name="Bonawitz N.D."/>
            <person name="Chapple C."/>
            <person name="Cheng C."/>
            <person name="Correa L.G."/>
            <person name="Dacre M."/>
            <person name="DeBarry J."/>
            <person name="Dreyer I."/>
            <person name="Elias M."/>
            <person name="Engstrom E.M."/>
            <person name="Estelle M."/>
            <person name="Feng L."/>
            <person name="Finet C."/>
            <person name="Floyd S.K."/>
            <person name="Frommer W.B."/>
            <person name="Fujita T."/>
            <person name="Gramzow L."/>
            <person name="Gutensohn M."/>
            <person name="Harholt J."/>
            <person name="Hattori M."/>
            <person name="Heyl A."/>
            <person name="Hirai T."/>
            <person name="Hiwatashi Y."/>
            <person name="Ishikawa M."/>
            <person name="Iwata M."/>
            <person name="Karol K.G."/>
            <person name="Koehler B."/>
            <person name="Kolukisaoglu U."/>
            <person name="Kubo M."/>
            <person name="Kurata T."/>
            <person name="Lalonde S."/>
            <person name="Li K."/>
            <person name="Li Y."/>
            <person name="Litt A."/>
            <person name="Lyons E."/>
            <person name="Manning G."/>
            <person name="Maruyama T."/>
            <person name="Michael T.P."/>
            <person name="Mikami K."/>
            <person name="Miyazaki S."/>
            <person name="Morinaga S."/>
            <person name="Murata T."/>
            <person name="Mueller-Roeber B."/>
            <person name="Nelson D.R."/>
            <person name="Obara M."/>
            <person name="Oguri Y."/>
            <person name="Olmstead R.G."/>
            <person name="Onodera N."/>
            <person name="Petersen B.L."/>
            <person name="Pils B."/>
            <person name="Prigge M."/>
            <person name="Rensing S.A."/>
            <person name="Riano-Pachon D.M."/>
            <person name="Roberts A.W."/>
            <person name="Sato Y."/>
            <person name="Scheller H.V."/>
            <person name="Schulz B."/>
            <person name="Schulz C."/>
            <person name="Shakirov E.V."/>
            <person name="Shibagaki N."/>
            <person name="Shinohara N."/>
            <person name="Shippen D.E."/>
            <person name="Soerensen I."/>
            <person name="Sotooka R."/>
            <person name="Sugimoto N."/>
            <person name="Sugita M."/>
            <person name="Sumikawa N."/>
            <person name="Tanurdzic M."/>
            <person name="Theissen G."/>
            <person name="Ulvskov P."/>
            <person name="Wakazuki S."/>
            <person name="Weng J.K."/>
            <person name="Willats W.W."/>
            <person name="Wipf D."/>
            <person name="Wolf P.G."/>
            <person name="Yang L."/>
            <person name="Zimmer A.D."/>
            <person name="Zhu Q."/>
            <person name="Mitros T."/>
            <person name="Hellsten U."/>
            <person name="Loque D."/>
            <person name="Otillar R."/>
            <person name="Salamov A."/>
            <person name="Schmutz J."/>
            <person name="Shapiro H."/>
            <person name="Lindquist E."/>
            <person name="Lucas S."/>
            <person name="Rokhsar D."/>
            <person name="Grigoriev I.V."/>
        </authorList>
    </citation>
    <scope>NUCLEOTIDE SEQUENCE [LARGE SCALE GENOMIC DNA]</scope>
</reference>
<dbReference type="HOGENOM" id="CLU_740558_0_0_1"/>
<dbReference type="OMA" id="ERKYNEC"/>
<evidence type="ECO:0000313" key="3">
    <source>
        <dbReference type="EMBL" id="EFJ29510.1"/>
    </source>
</evidence>
<feature type="compositionally biased region" description="Basic and acidic residues" evidence="2">
    <location>
        <begin position="261"/>
        <end position="272"/>
    </location>
</feature>
<dbReference type="Proteomes" id="UP000001514">
    <property type="component" value="Unassembled WGS sequence"/>
</dbReference>
<evidence type="ECO:0008006" key="5">
    <source>
        <dbReference type="Google" id="ProtNLM"/>
    </source>
</evidence>
<dbReference type="AlphaFoldDB" id="D8REW1"/>
<dbReference type="Gramene" id="EFJ29510">
    <property type="protein sequence ID" value="EFJ29510"/>
    <property type="gene ID" value="SELMODRAFT_410480"/>
</dbReference>
<evidence type="ECO:0000256" key="1">
    <source>
        <dbReference type="ARBA" id="ARBA00006695"/>
    </source>
</evidence>
<dbReference type="PANTHER" id="PTHR16196">
    <property type="entry name" value="CELL CYCLE CONTROL PROTEIN CWF25"/>
    <property type="match status" value="1"/>
</dbReference>
<dbReference type="eggNOG" id="KOG3869">
    <property type="taxonomic scope" value="Eukaryota"/>
</dbReference>
<dbReference type="GO" id="GO:0000398">
    <property type="term" value="P:mRNA splicing, via spliceosome"/>
    <property type="evidence" value="ECO:0000318"/>
    <property type="project" value="GO_Central"/>
</dbReference>
<organism evidence="4">
    <name type="scientific">Selaginella moellendorffii</name>
    <name type="common">Spikemoss</name>
    <dbReference type="NCBI Taxonomy" id="88036"/>
    <lineage>
        <taxon>Eukaryota</taxon>
        <taxon>Viridiplantae</taxon>
        <taxon>Streptophyta</taxon>
        <taxon>Embryophyta</taxon>
        <taxon>Tracheophyta</taxon>
        <taxon>Lycopodiopsida</taxon>
        <taxon>Selaginellales</taxon>
        <taxon>Selaginellaceae</taxon>
        <taxon>Selaginella</taxon>
    </lineage>
</organism>
<sequence>MMMQMVRVMKSVKEAAGIWNRPRCRSMVSPWLRNKVPTWAKTLLKMRSFSLTTAALFRNLLAINRSKLRLFFWTYVNSLLLGRFRMCGNCASLSLSSYSFSSSSGTLTFHFLVESKMEAKEETKRLKAQVKAEEKQKRKALKKKMKENGEAAKPEAKRADRSRRAAKEDDDGNKRASDEDERYSRRKRSAEDSDEEDRHRNKIGASSRDDREDRSKRIPERDEQDRYRSNQVREDDDTRSRKRERHDSPDVDDRHRRHEDRHRDREENRESGKPPLPRKKVQLSEEEKMARLRGMQQDAELHEEQRWQRIKRASASDAVQEEKDSIKSGKNFLDETNRGVYGTENGGSASVADTLHRRSHYREKFTDKNAFRRS</sequence>
<dbReference type="EMBL" id="GL377577">
    <property type="protein sequence ID" value="EFJ29510.1"/>
    <property type="molecule type" value="Genomic_DNA"/>
</dbReference>
<dbReference type="KEGG" id="smo:SELMODRAFT_410480"/>
<feature type="compositionally biased region" description="Basic and acidic residues" evidence="2">
    <location>
        <begin position="126"/>
        <end position="136"/>
    </location>
</feature>
<feature type="compositionally biased region" description="Basic and acidic residues" evidence="2">
    <location>
        <begin position="146"/>
        <end position="177"/>
    </location>
</feature>
<dbReference type="PANTHER" id="PTHR16196:SF0">
    <property type="entry name" value="PRE-MRNA-SPLICING FACTOR CWC25 HOMOLOG"/>
    <property type="match status" value="1"/>
</dbReference>
<feature type="region of interest" description="Disordered" evidence="2">
    <location>
        <begin position="126"/>
        <end position="374"/>
    </location>
</feature>